<evidence type="ECO:0000256" key="2">
    <source>
        <dbReference type="ARBA" id="ARBA00022527"/>
    </source>
</evidence>
<dbReference type="InParanoid" id="G3IJZ7"/>
<dbReference type="InterPro" id="IPR000719">
    <property type="entry name" value="Prot_kinase_dom"/>
</dbReference>
<evidence type="ECO:0000256" key="3">
    <source>
        <dbReference type="ARBA" id="ARBA00022679"/>
    </source>
</evidence>
<dbReference type="Pfam" id="PF00069">
    <property type="entry name" value="Pkinase"/>
    <property type="match status" value="1"/>
</dbReference>
<dbReference type="GO" id="GO:0045719">
    <property type="term" value="P:negative regulation of glycogen biosynthetic process"/>
    <property type="evidence" value="ECO:0007669"/>
    <property type="project" value="TreeGrafter"/>
</dbReference>
<name>G3IJZ7_CRIGR</name>
<dbReference type="GO" id="GO:0004674">
    <property type="term" value="F:protein serine/threonine kinase activity"/>
    <property type="evidence" value="ECO:0007669"/>
    <property type="project" value="UniProtKB-KW"/>
</dbReference>
<dbReference type="EMBL" id="JH003451">
    <property type="protein sequence ID" value="EGV96979.1"/>
    <property type="molecule type" value="Genomic_DNA"/>
</dbReference>
<evidence type="ECO:0000256" key="4">
    <source>
        <dbReference type="ARBA" id="ARBA00022741"/>
    </source>
</evidence>
<evidence type="ECO:0000256" key="1">
    <source>
        <dbReference type="ARBA" id="ARBA00012513"/>
    </source>
</evidence>
<dbReference type="Proteomes" id="UP000001075">
    <property type="component" value="Unassembled WGS sequence"/>
</dbReference>
<keyword evidence="2" id="KW-0723">Serine/threonine-protein kinase</keyword>
<dbReference type="SMART" id="SM00220">
    <property type="entry name" value="S_TKc"/>
    <property type="match status" value="1"/>
</dbReference>
<feature type="domain" description="Protein kinase" evidence="7">
    <location>
        <begin position="7"/>
        <end position="197"/>
    </location>
</feature>
<keyword evidence="5 8" id="KW-0418">Kinase</keyword>
<keyword evidence="4" id="KW-0547">Nucleotide-binding</keyword>
<sequence>MQMDLKTAPLKTLGKETFAEGKQACDLHTEVQVAIRILGNGQKNDYSNKTEIDIFKVLDQPNIINTTAHTYLVMEHAACGDLLSHTEKVCHLQEEQALYIFAVPHCDKNGIAYKDTKLDNILLDDKGSIKPCDFGLFIRVFSGQRSKGSCGTLEYCASELFTDIEYDARAVDIWSMGVVTACFHSKHRPIQTGRRRC</sequence>
<dbReference type="EC" id="2.7.11.1" evidence="1"/>
<dbReference type="SUPFAM" id="SSF56112">
    <property type="entry name" value="Protein kinase-like (PK-like)"/>
    <property type="match status" value="1"/>
</dbReference>
<gene>
    <name evidence="8" type="ORF">I79_024189</name>
</gene>
<accession>G3IJZ7</accession>
<dbReference type="PROSITE" id="PS50011">
    <property type="entry name" value="PROTEIN_KINASE_DOM"/>
    <property type="match status" value="1"/>
</dbReference>
<dbReference type="PANTHER" id="PTHR24346:SF85">
    <property type="entry name" value="RIKEN CDNA 1810024B03 GENE"/>
    <property type="match status" value="1"/>
</dbReference>
<evidence type="ECO:0000313" key="8">
    <source>
        <dbReference type="EMBL" id="EGV96979.1"/>
    </source>
</evidence>
<dbReference type="Gene3D" id="1.10.510.10">
    <property type="entry name" value="Transferase(Phosphotransferase) domain 1"/>
    <property type="match status" value="1"/>
</dbReference>
<reference evidence="9" key="1">
    <citation type="journal article" date="2011" name="Nat. Biotechnol.">
        <title>The genomic sequence of the Chinese hamster ovary (CHO)-K1 cell line.</title>
        <authorList>
            <person name="Xu X."/>
            <person name="Nagarajan H."/>
            <person name="Lewis N.E."/>
            <person name="Pan S."/>
            <person name="Cai Z."/>
            <person name="Liu X."/>
            <person name="Chen W."/>
            <person name="Xie M."/>
            <person name="Wang W."/>
            <person name="Hammond S."/>
            <person name="Andersen M.R."/>
            <person name="Neff N."/>
            <person name="Passarelli B."/>
            <person name="Koh W."/>
            <person name="Fan H.C."/>
            <person name="Wang J."/>
            <person name="Gui Y."/>
            <person name="Lee K.H."/>
            <person name="Betenbaugh M.J."/>
            <person name="Quake S.R."/>
            <person name="Famili I."/>
            <person name="Palsson B.O."/>
            <person name="Wang J."/>
        </authorList>
    </citation>
    <scope>NUCLEOTIDE SEQUENCE [LARGE SCALE GENOMIC DNA]</scope>
    <source>
        <strain evidence="9">CHO K1 cell line</strain>
    </source>
</reference>
<protein>
    <recommendedName>
        <fullName evidence="1">non-specific serine/threonine protein kinase</fullName>
        <ecNumber evidence="1">2.7.11.1</ecNumber>
    </recommendedName>
</protein>
<dbReference type="GO" id="GO:0005524">
    <property type="term" value="F:ATP binding"/>
    <property type="evidence" value="ECO:0007669"/>
    <property type="project" value="UniProtKB-KW"/>
</dbReference>
<dbReference type="AlphaFoldDB" id="G3IJZ7"/>
<proteinExistence type="predicted"/>
<keyword evidence="3" id="KW-0808">Transferase</keyword>
<dbReference type="GO" id="GO:0035556">
    <property type="term" value="P:intracellular signal transduction"/>
    <property type="evidence" value="ECO:0007669"/>
    <property type="project" value="TreeGrafter"/>
</dbReference>
<evidence type="ECO:0000259" key="7">
    <source>
        <dbReference type="PROSITE" id="PS50011"/>
    </source>
</evidence>
<organism evidence="8 9">
    <name type="scientific">Cricetulus griseus</name>
    <name type="common">Chinese hamster</name>
    <name type="synonym">Cricetulus barabensis griseus</name>
    <dbReference type="NCBI Taxonomy" id="10029"/>
    <lineage>
        <taxon>Eukaryota</taxon>
        <taxon>Metazoa</taxon>
        <taxon>Chordata</taxon>
        <taxon>Craniata</taxon>
        <taxon>Vertebrata</taxon>
        <taxon>Euteleostomi</taxon>
        <taxon>Mammalia</taxon>
        <taxon>Eutheria</taxon>
        <taxon>Euarchontoglires</taxon>
        <taxon>Glires</taxon>
        <taxon>Rodentia</taxon>
        <taxon>Myomorpha</taxon>
        <taxon>Muroidea</taxon>
        <taxon>Cricetidae</taxon>
        <taxon>Cricetinae</taxon>
        <taxon>Cricetulus</taxon>
    </lineage>
</organism>
<evidence type="ECO:0000256" key="6">
    <source>
        <dbReference type="ARBA" id="ARBA00022840"/>
    </source>
</evidence>
<dbReference type="GO" id="GO:0005634">
    <property type="term" value="C:nucleus"/>
    <property type="evidence" value="ECO:0007669"/>
    <property type="project" value="TreeGrafter"/>
</dbReference>
<dbReference type="STRING" id="10029.G3IJZ7"/>
<dbReference type="GO" id="GO:0005829">
    <property type="term" value="C:cytosol"/>
    <property type="evidence" value="ECO:0007669"/>
    <property type="project" value="TreeGrafter"/>
</dbReference>
<evidence type="ECO:0000313" key="9">
    <source>
        <dbReference type="Proteomes" id="UP000001075"/>
    </source>
</evidence>
<dbReference type="PANTHER" id="PTHR24346">
    <property type="entry name" value="MAP/MICROTUBULE AFFINITY-REGULATING KINASE"/>
    <property type="match status" value="1"/>
</dbReference>
<dbReference type="InterPro" id="IPR011009">
    <property type="entry name" value="Kinase-like_dom_sf"/>
</dbReference>
<evidence type="ECO:0000256" key="5">
    <source>
        <dbReference type="ARBA" id="ARBA00022777"/>
    </source>
</evidence>
<keyword evidence="6" id="KW-0067">ATP-binding</keyword>